<gene>
    <name evidence="1" type="ORF">KDL01_03040</name>
</gene>
<reference evidence="1" key="1">
    <citation type="submission" date="2021-04" db="EMBL/GenBank/DDBJ databases">
        <title>Genome based classification of Actinospica acidithermotolerans sp. nov., an actinobacterium isolated from an Indonesian hot spring.</title>
        <authorList>
            <person name="Kusuma A.B."/>
            <person name="Putra K.E."/>
            <person name="Nafisah S."/>
            <person name="Loh J."/>
            <person name="Nouioui I."/>
            <person name="Goodfellow M."/>
        </authorList>
    </citation>
    <scope>NUCLEOTIDE SEQUENCE</scope>
    <source>
        <strain evidence="1">CSCA 57</strain>
    </source>
</reference>
<accession>A0A941EIN7</accession>
<dbReference type="Proteomes" id="UP000675781">
    <property type="component" value="Unassembled WGS sequence"/>
</dbReference>
<proteinExistence type="predicted"/>
<organism evidence="1 2">
    <name type="scientific">Actinospica durhamensis</name>
    <dbReference type="NCBI Taxonomy" id="1508375"/>
    <lineage>
        <taxon>Bacteria</taxon>
        <taxon>Bacillati</taxon>
        <taxon>Actinomycetota</taxon>
        <taxon>Actinomycetes</taxon>
        <taxon>Catenulisporales</taxon>
        <taxon>Actinospicaceae</taxon>
        <taxon>Actinospica</taxon>
    </lineage>
</organism>
<evidence type="ECO:0000313" key="2">
    <source>
        <dbReference type="Proteomes" id="UP000675781"/>
    </source>
</evidence>
<name>A0A941EIN7_9ACTN</name>
<keyword evidence="2" id="KW-1185">Reference proteome</keyword>
<evidence type="ECO:0000313" key="1">
    <source>
        <dbReference type="EMBL" id="MBR7832217.1"/>
    </source>
</evidence>
<protein>
    <submittedName>
        <fullName evidence="1">Uncharacterized protein</fullName>
    </submittedName>
</protein>
<dbReference type="AlphaFoldDB" id="A0A941EIN7"/>
<sequence>MENEVLREAAAPLVHQAPAGERFAFIHRLRNRFTAKRLCRIPVADRSNYYLWTRAQVRRDEREREERGPAGLPMLFRI</sequence>
<comment type="caution">
    <text evidence="1">The sequence shown here is derived from an EMBL/GenBank/DDBJ whole genome shotgun (WGS) entry which is preliminary data.</text>
</comment>
<dbReference type="RefSeq" id="WP_212526753.1">
    <property type="nucleotide sequence ID" value="NZ_JAGSOG010000008.1"/>
</dbReference>
<dbReference type="EMBL" id="JAGSOG010000008">
    <property type="protein sequence ID" value="MBR7832217.1"/>
    <property type="molecule type" value="Genomic_DNA"/>
</dbReference>